<dbReference type="AlphaFoldDB" id="A0AAD5YT45"/>
<evidence type="ECO:0000313" key="2">
    <source>
        <dbReference type="Proteomes" id="UP001213000"/>
    </source>
</evidence>
<dbReference type="Proteomes" id="UP001213000">
    <property type="component" value="Unassembled WGS sequence"/>
</dbReference>
<protein>
    <submittedName>
        <fullName evidence="1">Uncharacterized protein</fullName>
    </submittedName>
</protein>
<organism evidence="1 2">
    <name type="scientific">Leucocoprinus birnbaumii</name>
    <dbReference type="NCBI Taxonomy" id="56174"/>
    <lineage>
        <taxon>Eukaryota</taxon>
        <taxon>Fungi</taxon>
        <taxon>Dikarya</taxon>
        <taxon>Basidiomycota</taxon>
        <taxon>Agaricomycotina</taxon>
        <taxon>Agaricomycetes</taxon>
        <taxon>Agaricomycetidae</taxon>
        <taxon>Agaricales</taxon>
        <taxon>Agaricineae</taxon>
        <taxon>Agaricaceae</taxon>
        <taxon>Leucocoprinus</taxon>
    </lineage>
</organism>
<name>A0AAD5YT45_9AGAR</name>
<evidence type="ECO:0000313" key="1">
    <source>
        <dbReference type="EMBL" id="KAJ3563031.1"/>
    </source>
</evidence>
<gene>
    <name evidence="1" type="ORF">NP233_g9204</name>
</gene>
<accession>A0AAD5YT45</accession>
<dbReference type="EMBL" id="JANIEX010000804">
    <property type="protein sequence ID" value="KAJ3563031.1"/>
    <property type="molecule type" value="Genomic_DNA"/>
</dbReference>
<proteinExistence type="predicted"/>
<sequence length="196" mass="22703">MTIPFSQLQRIVAYVNRHEPPKIFYHEKPSNGESWSFAHVSDFKRLTGFPFKKQEVFDVERDEFIPIDEFVPKPLPLYSFFITRPANFQKRACLDLDEHLGLLRRIHAGNLPTAYTKERAERLINPRDYRLGQRGRTKVIRRGQRSRTGKKEEVATQASKILSAMVRWLELMYLNQETNASGSKTTGEGTLSTTAM</sequence>
<keyword evidence="2" id="KW-1185">Reference proteome</keyword>
<reference evidence="1" key="1">
    <citation type="submission" date="2022-07" db="EMBL/GenBank/DDBJ databases">
        <title>Genome Sequence of Leucocoprinus birnbaumii.</title>
        <authorList>
            <person name="Buettner E."/>
        </authorList>
    </citation>
    <scope>NUCLEOTIDE SEQUENCE</scope>
    <source>
        <strain evidence="1">VT141</strain>
    </source>
</reference>
<comment type="caution">
    <text evidence="1">The sequence shown here is derived from an EMBL/GenBank/DDBJ whole genome shotgun (WGS) entry which is preliminary data.</text>
</comment>